<evidence type="ECO:0000313" key="6">
    <source>
        <dbReference type="EMBL" id="MBB2178955.1"/>
    </source>
</evidence>
<feature type="transmembrane region" description="Helical" evidence="4">
    <location>
        <begin position="21"/>
        <end position="47"/>
    </location>
</feature>
<feature type="transmembrane region" description="Helical" evidence="4">
    <location>
        <begin position="182"/>
        <end position="203"/>
    </location>
</feature>
<feature type="transmembrane region" description="Helical" evidence="4">
    <location>
        <begin position="88"/>
        <end position="111"/>
    </location>
</feature>
<feature type="transmembrane region" description="Helical" evidence="4">
    <location>
        <begin position="117"/>
        <end position="143"/>
    </location>
</feature>
<dbReference type="Gene3D" id="1.20.1250.20">
    <property type="entry name" value="MFS general substrate transporter like domains"/>
    <property type="match status" value="1"/>
</dbReference>
<evidence type="ECO:0000259" key="5">
    <source>
        <dbReference type="PROSITE" id="PS50850"/>
    </source>
</evidence>
<keyword evidence="7" id="KW-1185">Reference proteome</keyword>
<evidence type="ECO:0000256" key="3">
    <source>
        <dbReference type="ARBA" id="ARBA00023136"/>
    </source>
</evidence>
<dbReference type="InterPro" id="IPR020846">
    <property type="entry name" value="MFS_dom"/>
</dbReference>
<feature type="transmembrane region" description="Helical" evidence="4">
    <location>
        <begin position="224"/>
        <end position="249"/>
    </location>
</feature>
<reference evidence="6 7" key="1">
    <citation type="submission" date="2020-04" db="EMBL/GenBank/DDBJ databases">
        <title>Description of novel Gluconacetobacter.</title>
        <authorList>
            <person name="Sombolestani A."/>
        </authorList>
    </citation>
    <scope>NUCLEOTIDE SEQUENCE [LARGE SCALE GENOMIC DNA]</scope>
    <source>
        <strain evidence="6 7">LMG 27725</strain>
    </source>
</reference>
<sequence>MQDTLSASLSVSTSAYNLRQAILQPVLAVGTGTGSMGLALSALPLVLHDAWSLPLATIGWIMGTQSVATLLSRLYAGRLSDRMGGGRALTLGLGAAALSGGCYLTALAPLWPQSIALALVLLGRLFMGLSEGLMVTGGGAWIIGAVPADRVGAGMSWFGLAMFAGLAAGTTAGTIIDQAAGFGAVAILTSTLPIVGMILSGWPRRPGEHSVAQGAVPWRQLFRTVLPAGLLLALSSIGFAVISSFLVLAFDQKNWGHGGYALAAFCVGHVVARFAGGHWIDRHAVRVSGSMMLAMETMGFVMLWLAPNPIVAMVGALISGAGFSLIYPVLAIPFARAVAPAFIGSAMGLYDIFFDVALGAGSIAGGMLTRNFPVQAVFLMAALSSGAALIMLASTSRHSWMKTKWDGEK</sequence>
<feature type="transmembrane region" description="Helical" evidence="4">
    <location>
        <begin position="287"/>
        <end position="306"/>
    </location>
</feature>
<evidence type="ECO:0000256" key="1">
    <source>
        <dbReference type="ARBA" id="ARBA00022692"/>
    </source>
</evidence>
<feature type="transmembrane region" description="Helical" evidence="4">
    <location>
        <begin position="347"/>
        <end position="368"/>
    </location>
</feature>
<evidence type="ECO:0000256" key="2">
    <source>
        <dbReference type="ARBA" id="ARBA00022989"/>
    </source>
</evidence>
<dbReference type="PANTHER" id="PTHR23531:SF1">
    <property type="entry name" value="QUINOLENE RESISTANCE PROTEIN NORA"/>
    <property type="match status" value="1"/>
</dbReference>
<keyword evidence="1 4" id="KW-0812">Transmembrane</keyword>
<dbReference type="SUPFAM" id="SSF103473">
    <property type="entry name" value="MFS general substrate transporter"/>
    <property type="match status" value="1"/>
</dbReference>
<feature type="transmembrane region" description="Helical" evidence="4">
    <location>
        <begin position="155"/>
        <end position="176"/>
    </location>
</feature>
<dbReference type="PANTHER" id="PTHR23531">
    <property type="entry name" value="QUINOLENE RESISTANCE PROTEIN NORA"/>
    <property type="match status" value="1"/>
</dbReference>
<proteinExistence type="predicted"/>
<name>A0A7W4JCZ0_9PROT</name>
<dbReference type="PROSITE" id="PS50850">
    <property type="entry name" value="MFS"/>
    <property type="match status" value="1"/>
</dbReference>
<feature type="transmembrane region" description="Helical" evidence="4">
    <location>
        <begin position="312"/>
        <end position="335"/>
    </location>
</feature>
<feature type="transmembrane region" description="Helical" evidence="4">
    <location>
        <begin position="53"/>
        <end position="76"/>
    </location>
</feature>
<dbReference type="AlphaFoldDB" id="A0A7W4JCZ0"/>
<feature type="transmembrane region" description="Helical" evidence="4">
    <location>
        <begin position="374"/>
        <end position="394"/>
    </location>
</feature>
<gene>
    <name evidence="6" type="ORF">HLH29_07190</name>
</gene>
<evidence type="ECO:0000256" key="4">
    <source>
        <dbReference type="SAM" id="Phobius"/>
    </source>
</evidence>
<accession>A0A7W4JCZ0</accession>
<keyword evidence="2 4" id="KW-1133">Transmembrane helix</keyword>
<dbReference type="Pfam" id="PF07690">
    <property type="entry name" value="MFS_1"/>
    <property type="match status" value="2"/>
</dbReference>
<dbReference type="GO" id="GO:0022857">
    <property type="term" value="F:transmembrane transporter activity"/>
    <property type="evidence" value="ECO:0007669"/>
    <property type="project" value="InterPro"/>
</dbReference>
<feature type="domain" description="Major facilitator superfamily (MFS) profile" evidence="5">
    <location>
        <begin position="5"/>
        <end position="399"/>
    </location>
</feature>
<dbReference type="InterPro" id="IPR036259">
    <property type="entry name" value="MFS_trans_sf"/>
</dbReference>
<dbReference type="InterPro" id="IPR011701">
    <property type="entry name" value="MFS"/>
</dbReference>
<evidence type="ECO:0000313" key="7">
    <source>
        <dbReference type="Proteomes" id="UP000525623"/>
    </source>
</evidence>
<keyword evidence="3 4" id="KW-0472">Membrane</keyword>
<comment type="caution">
    <text evidence="6">The sequence shown here is derived from an EMBL/GenBank/DDBJ whole genome shotgun (WGS) entry which is preliminary data.</text>
</comment>
<feature type="transmembrane region" description="Helical" evidence="4">
    <location>
        <begin position="255"/>
        <end position="275"/>
    </location>
</feature>
<dbReference type="Proteomes" id="UP000525623">
    <property type="component" value="Unassembled WGS sequence"/>
</dbReference>
<organism evidence="6 7">
    <name type="scientific">Gluconacetobacter tumulicola</name>
    <dbReference type="NCBI Taxonomy" id="1017177"/>
    <lineage>
        <taxon>Bacteria</taxon>
        <taxon>Pseudomonadati</taxon>
        <taxon>Pseudomonadota</taxon>
        <taxon>Alphaproteobacteria</taxon>
        <taxon>Acetobacterales</taxon>
        <taxon>Acetobacteraceae</taxon>
        <taxon>Gluconacetobacter</taxon>
    </lineage>
</organism>
<dbReference type="EMBL" id="JABEQL010000007">
    <property type="protein sequence ID" value="MBB2178955.1"/>
    <property type="molecule type" value="Genomic_DNA"/>
</dbReference>
<protein>
    <submittedName>
        <fullName evidence="6">MFS transporter</fullName>
    </submittedName>
</protein>
<dbReference type="InterPro" id="IPR052714">
    <property type="entry name" value="MFS_Exporter"/>
</dbReference>